<feature type="compositionally biased region" description="Basic and acidic residues" evidence="1">
    <location>
        <begin position="30"/>
        <end position="55"/>
    </location>
</feature>
<proteinExistence type="predicted"/>
<evidence type="ECO:0000313" key="3">
    <source>
        <dbReference type="Proteomes" id="UP000218083"/>
    </source>
</evidence>
<reference evidence="2 3" key="1">
    <citation type="submission" date="2017-08" db="EMBL/GenBank/DDBJ databases">
        <title>The strain WRN001 was isolated from Binhai saline alkaline soil, Tianjin, China.</title>
        <authorList>
            <person name="Liu D."/>
            <person name="Zhang G."/>
        </authorList>
    </citation>
    <scope>NUCLEOTIDE SEQUENCE [LARGE SCALE GENOMIC DNA]</scope>
    <source>
        <strain evidence="2 3">WN019</strain>
    </source>
</reference>
<protein>
    <submittedName>
        <fullName evidence="2">Uncharacterized protein</fullName>
    </submittedName>
</protein>
<dbReference type="EMBL" id="NSKC01000004">
    <property type="protein sequence ID" value="PAU83810.1"/>
    <property type="molecule type" value="Genomic_DNA"/>
</dbReference>
<accession>A0A2A2FG30</accession>
<sequence>MVDFSPGARRTALRGSRTVAGESGSQPATRLERHRIDAGRDPERLTEAVAHDRDAAGPTIWPA</sequence>
<feature type="region of interest" description="Disordered" evidence="1">
    <location>
        <begin position="1"/>
        <end position="63"/>
    </location>
</feature>
<keyword evidence="3" id="KW-1185">Reference proteome</keyword>
<gene>
    <name evidence="2" type="ORF">CK500_09350</name>
</gene>
<name>A0A2A2FG30_9EURY</name>
<comment type="caution">
    <text evidence="2">The sequence shown here is derived from an EMBL/GenBank/DDBJ whole genome shotgun (WGS) entry which is preliminary data.</text>
</comment>
<organism evidence="2 3">
    <name type="scientific">Halorubrum salipaludis</name>
    <dbReference type="NCBI Taxonomy" id="2032630"/>
    <lineage>
        <taxon>Archaea</taxon>
        <taxon>Methanobacteriati</taxon>
        <taxon>Methanobacteriota</taxon>
        <taxon>Stenosarchaea group</taxon>
        <taxon>Halobacteria</taxon>
        <taxon>Halobacteriales</taxon>
        <taxon>Haloferacaceae</taxon>
        <taxon>Halorubrum</taxon>
    </lineage>
</organism>
<dbReference type="Proteomes" id="UP000218083">
    <property type="component" value="Unassembled WGS sequence"/>
</dbReference>
<evidence type="ECO:0000256" key="1">
    <source>
        <dbReference type="SAM" id="MobiDB-lite"/>
    </source>
</evidence>
<dbReference type="AlphaFoldDB" id="A0A2A2FG30"/>
<evidence type="ECO:0000313" key="2">
    <source>
        <dbReference type="EMBL" id="PAU83810.1"/>
    </source>
</evidence>